<dbReference type="Pfam" id="PF00933">
    <property type="entry name" value="Glyco_hydro_3"/>
    <property type="match status" value="1"/>
</dbReference>
<keyword evidence="6" id="KW-0378">Hydrolase</keyword>
<dbReference type="Pfam" id="PF01915">
    <property type="entry name" value="Glyco_hydro_3_C"/>
    <property type="match status" value="1"/>
</dbReference>
<dbReference type="Gene3D" id="3.40.50.1700">
    <property type="entry name" value="Glycoside hydrolase family 3 C-terminal domain"/>
    <property type="match status" value="1"/>
</dbReference>
<evidence type="ECO:0000256" key="12">
    <source>
        <dbReference type="SAM" id="SignalP"/>
    </source>
</evidence>
<dbReference type="GO" id="GO:0008422">
    <property type="term" value="F:beta-glucosidase activity"/>
    <property type="evidence" value="ECO:0007669"/>
    <property type="project" value="UniProtKB-EC"/>
</dbReference>
<organism evidence="14 15">
    <name type="scientific">Armillaria luteobubalina</name>
    <dbReference type="NCBI Taxonomy" id="153913"/>
    <lineage>
        <taxon>Eukaryota</taxon>
        <taxon>Fungi</taxon>
        <taxon>Dikarya</taxon>
        <taxon>Basidiomycota</taxon>
        <taxon>Agaricomycotina</taxon>
        <taxon>Agaricomycetes</taxon>
        <taxon>Agaricomycetidae</taxon>
        <taxon>Agaricales</taxon>
        <taxon>Marasmiineae</taxon>
        <taxon>Physalacriaceae</taxon>
        <taxon>Armillaria</taxon>
    </lineage>
</organism>
<dbReference type="EC" id="3.2.1.21" evidence="4"/>
<evidence type="ECO:0000256" key="4">
    <source>
        <dbReference type="ARBA" id="ARBA00012744"/>
    </source>
</evidence>
<sequence>MLDMALLRLASVFAFSSLATLVVAQQQTYQQCGGNGWTGSTACVSGSTCIVLNDYYSQCLPSTVSSSATSTAASTSNAASTSTSSATSTSSVSIPKATNMSSEWQAAYKKAEASVAKLSLQEKVDLATGVGWMNGNCVGNTPAVLSISFPGLCLEDSPLGVRDADLVSAFPAAINAAATFNRTLIRQRGVAMGQEFRGKGVHVALGPMMNTMRAPAAGRNWEGFGGDPFLSGEGAYETVMGVQSAGVQATAKHYINNEQEHFRDASSSDVDDRKQHEIYAHPFLRSVQANVASVMCSYNQINGSFACENDKTLNGILKTEFGFPGYVMSGTFHLTRDLNSQLPSNESIDWQATHSTGSINQGLDMTMPGDTFFGSGVSYFGPALISAVNQGTVPEARIDDMATRILAAWYLLGQDSGYPSVNFNAWNNNAAGNSHVNVQSDHKNIIRAIGQASTVLLKNSQSALPLNAPHTLAIIGSGARNSTLGPNGYSDRGGDDGVLAMGWGSGTANFPYLVAPLDALTAKASATGTNVSSSTSDTDLNAAANAAAGKDVAIVFITADSGEGYITVEGNFGDRNDLLAWHGGDALVQAVASVNPNTIVAVNSVGPIIMENWIDNENVTAVLWSGLPGQEAGNAVTDVLYGVYNPSGRLPYTIARSASDYSAAVIYSSSTSILDIPYNEGLFVDYRHFDAQGIKPRFEFGFGLSYTTFEYSDLSISGSVAGDIASGPGSSIDPSLHESVVKVGFTLKNVGKVAGHEVPQLYVSLPSSANSPPQGLKGFDNVYLDPGESTTVTMELSRYSFAIWDVKAQKWSIPSGASKISVGGSSRDIRLTGTLAL</sequence>
<evidence type="ECO:0000256" key="1">
    <source>
        <dbReference type="ARBA" id="ARBA00000448"/>
    </source>
</evidence>
<dbReference type="PANTHER" id="PTHR42715:SF2">
    <property type="entry name" value="BETA-GLUCOSIDASE F-RELATED"/>
    <property type="match status" value="1"/>
</dbReference>
<gene>
    <name evidence="14" type="ORF">EDD18DRAFT_1240257</name>
</gene>
<dbReference type="InterPro" id="IPR002772">
    <property type="entry name" value="Glyco_hydro_3_C"/>
</dbReference>
<dbReference type="FunFam" id="3.20.20.300:FF:000002">
    <property type="entry name" value="Probable beta-glucosidase"/>
    <property type="match status" value="1"/>
</dbReference>
<dbReference type="InterPro" id="IPR036962">
    <property type="entry name" value="Glyco_hydro_3_N_sf"/>
</dbReference>
<reference evidence="14" key="1">
    <citation type="submission" date="2023-06" db="EMBL/GenBank/DDBJ databases">
        <authorList>
            <consortium name="Lawrence Berkeley National Laboratory"/>
            <person name="Ahrendt S."/>
            <person name="Sahu N."/>
            <person name="Indic B."/>
            <person name="Wong-Bajracharya J."/>
            <person name="Merenyi Z."/>
            <person name="Ke H.-M."/>
            <person name="Monk M."/>
            <person name="Kocsube S."/>
            <person name="Drula E."/>
            <person name="Lipzen A."/>
            <person name="Balint B."/>
            <person name="Henrissat B."/>
            <person name="Andreopoulos B."/>
            <person name="Martin F.M."/>
            <person name="Harder C.B."/>
            <person name="Rigling D."/>
            <person name="Ford K.L."/>
            <person name="Foster G.D."/>
            <person name="Pangilinan J."/>
            <person name="Papanicolaou A."/>
            <person name="Barry K."/>
            <person name="LaButti K."/>
            <person name="Viragh M."/>
            <person name="Koriabine M."/>
            <person name="Yan M."/>
            <person name="Riley R."/>
            <person name="Champramary S."/>
            <person name="Plett K.L."/>
            <person name="Tsai I.J."/>
            <person name="Slot J."/>
            <person name="Sipos G."/>
            <person name="Plett J."/>
            <person name="Nagy L.G."/>
            <person name="Grigoriev I.V."/>
        </authorList>
    </citation>
    <scope>NUCLEOTIDE SEQUENCE</scope>
    <source>
        <strain evidence="14">HWK02</strain>
    </source>
</reference>
<protein>
    <recommendedName>
        <fullName evidence="4">beta-glucosidase</fullName>
        <ecNumber evidence="4">3.2.1.21</ecNumber>
    </recommendedName>
</protein>
<name>A0AA39QMX2_9AGAR</name>
<keyword evidence="5 12" id="KW-0732">Signal</keyword>
<dbReference type="GO" id="GO:0030245">
    <property type="term" value="P:cellulose catabolic process"/>
    <property type="evidence" value="ECO:0007669"/>
    <property type="project" value="UniProtKB-KW"/>
</dbReference>
<evidence type="ECO:0000256" key="11">
    <source>
        <dbReference type="ARBA" id="ARBA00023326"/>
    </source>
</evidence>
<dbReference type="Gene3D" id="3.20.20.300">
    <property type="entry name" value="Glycoside hydrolase, family 3, N-terminal domain"/>
    <property type="match status" value="1"/>
</dbReference>
<dbReference type="InterPro" id="IPR000254">
    <property type="entry name" value="CBD"/>
</dbReference>
<keyword evidence="9" id="KW-0119">Carbohydrate metabolism</keyword>
<evidence type="ECO:0000313" key="15">
    <source>
        <dbReference type="Proteomes" id="UP001175228"/>
    </source>
</evidence>
<dbReference type="InterPro" id="IPR001764">
    <property type="entry name" value="Glyco_hydro_3_N"/>
</dbReference>
<comment type="similarity">
    <text evidence="3">Belongs to the glycosyl hydrolase 3 family.</text>
</comment>
<evidence type="ECO:0000313" key="14">
    <source>
        <dbReference type="EMBL" id="KAK0505897.1"/>
    </source>
</evidence>
<evidence type="ECO:0000256" key="5">
    <source>
        <dbReference type="ARBA" id="ARBA00022729"/>
    </source>
</evidence>
<feature type="chain" id="PRO_5041269305" description="beta-glucosidase" evidence="12">
    <location>
        <begin position="25"/>
        <end position="837"/>
    </location>
</feature>
<feature type="signal peptide" evidence="12">
    <location>
        <begin position="1"/>
        <end position="24"/>
    </location>
</feature>
<evidence type="ECO:0000256" key="6">
    <source>
        <dbReference type="ARBA" id="ARBA00022801"/>
    </source>
</evidence>
<proteinExistence type="inferred from homology"/>
<keyword evidence="11" id="KW-0624">Polysaccharide degradation</keyword>
<dbReference type="SUPFAM" id="SSF51445">
    <property type="entry name" value="(Trans)glycosidases"/>
    <property type="match status" value="1"/>
</dbReference>
<dbReference type="AlphaFoldDB" id="A0AA39QMX2"/>
<evidence type="ECO:0000256" key="10">
    <source>
        <dbReference type="ARBA" id="ARBA00023295"/>
    </source>
</evidence>
<dbReference type="PRINTS" id="PR00133">
    <property type="entry name" value="GLHYDRLASE3"/>
</dbReference>
<dbReference type="Pfam" id="PF00734">
    <property type="entry name" value="CBM_1"/>
    <property type="match status" value="1"/>
</dbReference>
<keyword evidence="7" id="KW-0136">Cellulose degradation</keyword>
<dbReference type="Proteomes" id="UP001175228">
    <property type="component" value="Unassembled WGS sequence"/>
</dbReference>
<dbReference type="Pfam" id="PF14310">
    <property type="entry name" value="Fn3-like"/>
    <property type="match status" value="1"/>
</dbReference>
<dbReference type="InterPro" id="IPR050288">
    <property type="entry name" value="Cellulose_deg_GH3"/>
</dbReference>
<dbReference type="InterPro" id="IPR017853">
    <property type="entry name" value="GH"/>
</dbReference>
<comment type="catalytic activity">
    <reaction evidence="1">
        <text>Hydrolysis of terminal, non-reducing beta-D-glucosyl residues with release of beta-D-glucose.</text>
        <dbReference type="EC" id="3.2.1.21"/>
    </reaction>
</comment>
<dbReference type="Gene3D" id="2.60.40.10">
    <property type="entry name" value="Immunoglobulins"/>
    <property type="match status" value="1"/>
</dbReference>
<keyword evidence="10" id="KW-0326">Glycosidase</keyword>
<evidence type="ECO:0000256" key="9">
    <source>
        <dbReference type="ARBA" id="ARBA00023277"/>
    </source>
</evidence>
<comment type="caution">
    <text evidence="14">The sequence shown here is derived from an EMBL/GenBank/DDBJ whole genome shotgun (WGS) entry which is preliminary data.</text>
</comment>
<dbReference type="SMART" id="SM00236">
    <property type="entry name" value="fCBD"/>
    <property type="match status" value="1"/>
</dbReference>
<dbReference type="InterPro" id="IPR026891">
    <property type="entry name" value="Fn3-like"/>
</dbReference>
<dbReference type="InterPro" id="IPR035971">
    <property type="entry name" value="CBD_sf"/>
</dbReference>
<feature type="domain" description="CBM1" evidence="13">
    <location>
        <begin position="24"/>
        <end position="60"/>
    </location>
</feature>
<keyword evidence="15" id="KW-1185">Reference proteome</keyword>
<accession>A0AA39QMX2</accession>
<dbReference type="PANTHER" id="PTHR42715">
    <property type="entry name" value="BETA-GLUCOSIDASE"/>
    <property type="match status" value="1"/>
</dbReference>
<dbReference type="PROSITE" id="PS00562">
    <property type="entry name" value="CBM1_1"/>
    <property type="match status" value="1"/>
</dbReference>
<dbReference type="SMART" id="SM01217">
    <property type="entry name" value="Fn3_like"/>
    <property type="match status" value="1"/>
</dbReference>
<dbReference type="EMBL" id="JAUEPU010000001">
    <property type="protein sequence ID" value="KAK0505897.1"/>
    <property type="molecule type" value="Genomic_DNA"/>
</dbReference>
<dbReference type="SUPFAM" id="SSF52279">
    <property type="entry name" value="Beta-D-glucan exohydrolase, C-terminal domain"/>
    <property type="match status" value="1"/>
</dbReference>
<dbReference type="PROSITE" id="PS51164">
    <property type="entry name" value="CBM1_2"/>
    <property type="match status" value="1"/>
</dbReference>
<keyword evidence="8" id="KW-0325">Glycoprotein</keyword>
<comment type="pathway">
    <text evidence="2">Glycan metabolism; cellulose degradation.</text>
</comment>
<dbReference type="InterPro" id="IPR036881">
    <property type="entry name" value="Glyco_hydro_3_C_sf"/>
</dbReference>
<evidence type="ECO:0000259" key="13">
    <source>
        <dbReference type="PROSITE" id="PS51164"/>
    </source>
</evidence>
<dbReference type="InterPro" id="IPR013783">
    <property type="entry name" value="Ig-like_fold"/>
</dbReference>
<evidence type="ECO:0000256" key="7">
    <source>
        <dbReference type="ARBA" id="ARBA00023001"/>
    </source>
</evidence>
<dbReference type="GO" id="GO:0030248">
    <property type="term" value="F:cellulose binding"/>
    <property type="evidence" value="ECO:0007669"/>
    <property type="project" value="InterPro"/>
</dbReference>
<dbReference type="FunFam" id="3.40.50.1700:FF:000003">
    <property type="entry name" value="Probable beta-glucosidase"/>
    <property type="match status" value="1"/>
</dbReference>
<dbReference type="SUPFAM" id="SSF57180">
    <property type="entry name" value="Cellulose-binding domain"/>
    <property type="match status" value="1"/>
</dbReference>
<dbReference type="GO" id="GO:0005576">
    <property type="term" value="C:extracellular region"/>
    <property type="evidence" value="ECO:0007669"/>
    <property type="project" value="InterPro"/>
</dbReference>
<evidence type="ECO:0000256" key="8">
    <source>
        <dbReference type="ARBA" id="ARBA00023180"/>
    </source>
</evidence>
<evidence type="ECO:0000256" key="3">
    <source>
        <dbReference type="ARBA" id="ARBA00005336"/>
    </source>
</evidence>
<evidence type="ECO:0000256" key="2">
    <source>
        <dbReference type="ARBA" id="ARBA00004987"/>
    </source>
</evidence>